<evidence type="ECO:0000313" key="3">
    <source>
        <dbReference type="Proteomes" id="UP001143330"/>
    </source>
</evidence>
<dbReference type="InterPro" id="IPR010642">
    <property type="entry name" value="Invasion_prot_B"/>
</dbReference>
<dbReference type="Pfam" id="PF06776">
    <property type="entry name" value="IalB"/>
    <property type="match status" value="1"/>
</dbReference>
<comment type="caution">
    <text evidence="2">The sequence shown here is derived from an EMBL/GenBank/DDBJ whole genome shotgun (WGS) entry which is preliminary data.</text>
</comment>
<reference evidence="2" key="1">
    <citation type="journal article" date="2014" name="Int. J. Syst. Evol. Microbiol.">
        <title>Complete genome sequence of Corynebacterium casei LMG S-19264T (=DSM 44701T), isolated from a smear-ripened cheese.</title>
        <authorList>
            <consortium name="US DOE Joint Genome Institute (JGI-PGF)"/>
            <person name="Walter F."/>
            <person name="Albersmeier A."/>
            <person name="Kalinowski J."/>
            <person name="Ruckert C."/>
        </authorList>
    </citation>
    <scope>NUCLEOTIDE SEQUENCE</scope>
    <source>
        <strain evidence="2">VKM B-2789</strain>
    </source>
</reference>
<name>A0A9W6JXI0_9HYPH</name>
<keyword evidence="3" id="KW-1185">Reference proteome</keyword>
<dbReference type="EMBL" id="BSFM01000014">
    <property type="protein sequence ID" value="GLK85072.1"/>
    <property type="molecule type" value="Genomic_DNA"/>
</dbReference>
<organism evidence="2 3">
    <name type="scientific">Ancylobacter defluvii</name>
    <dbReference type="NCBI Taxonomy" id="1282440"/>
    <lineage>
        <taxon>Bacteria</taxon>
        <taxon>Pseudomonadati</taxon>
        <taxon>Pseudomonadota</taxon>
        <taxon>Alphaproteobacteria</taxon>
        <taxon>Hyphomicrobiales</taxon>
        <taxon>Xanthobacteraceae</taxon>
        <taxon>Ancylobacter</taxon>
    </lineage>
</organism>
<protein>
    <recommendedName>
        <fullName evidence="4">Invasion associated locus B family protein</fullName>
    </recommendedName>
</protein>
<reference evidence="2" key="2">
    <citation type="submission" date="2023-01" db="EMBL/GenBank/DDBJ databases">
        <authorList>
            <person name="Sun Q."/>
            <person name="Evtushenko L."/>
        </authorList>
    </citation>
    <scope>NUCLEOTIDE SEQUENCE</scope>
    <source>
        <strain evidence="2">VKM B-2789</strain>
    </source>
</reference>
<sequence>MVLSLAGMAIAAPASAQAPAAQPSPAAPPRTETVVYENWTVTCRDNLSKGAKKICSANLRITSNQNRQNILIWEIGNDGAGKPIFALRTPLGVMIKDGVQLTIDAGKTRKVDYILCDANGCEAAGLFDAALSRELAGGTEAFVGFMMTNGQPVRLKVPLNGIGQALAALRS</sequence>
<feature type="signal peptide" evidence="1">
    <location>
        <begin position="1"/>
        <end position="20"/>
    </location>
</feature>
<evidence type="ECO:0000256" key="1">
    <source>
        <dbReference type="SAM" id="SignalP"/>
    </source>
</evidence>
<accession>A0A9W6JXI0</accession>
<evidence type="ECO:0008006" key="4">
    <source>
        <dbReference type="Google" id="ProtNLM"/>
    </source>
</evidence>
<feature type="chain" id="PRO_5040841828" description="Invasion associated locus B family protein" evidence="1">
    <location>
        <begin position="21"/>
        <end position="171"/>
    </location>
</feature>
<gene>
    <name evidence="2" type="ORF">GCM10017653_31420</name>
</gene>
<keyword evidence="1" id="KW-0732">Signal</keyword>
<dbReference type="InterPro" id="IPR038696">
    <property type="entry name" value="IalB_sf"/>
</dbReference>
<dbReference type="Gene3D" id="2.60.40.1880">
    <property type="entry name" value="Invasion associated locus B (IalB) protein"/>
    <property type="match status" value="1"/>
</dbReference>
<evidence type="ECO:0000313" key="2">
    <source>
        <dbReference type="EMBL" id="GLK85072.1"/>
    </source>
</evidence>
<proteinExistence type="predicted"/>
<dbReference type="Proteomes" id="UP001143330">
    <property type="component" value="Unassembled WGS sequence"/>
</dbReference>
<dbReference type="AlphaFoldDB" id="A0A9W6JXI0"/>